<dbReference type="InterPro" id="IPR015590">
    <property type="entry name" value="Aldehyde_DH_dom"/>
</dbReference>
<dbReference type="GO" id="GO:0016620">
    <property type="term" value="F:oxidoreductase activity, acting on the aldehyde or oxo group of donors, NAD or NADP as acceptor"/>
    <property type="evidence" value="ECO:0007669"/>
    <property type="project" value="InterPro"/>
</dbReference>
<accession>A0AAU8TQ12</accession>
<dbReference type="PANTHER" id="PTHR11699">
    <property type="entry name" value="ALDEHYDE DEHYDROGENASE-RELATED"/>
    <property type="match status" value="1"/>
</dbReference>
<evidence type="ECO:0000313" key="3">
    <source>
        <dbReference type="EMBL" id="AKA80875.1"/>
    </source>
</evidence>
<sequence length="83" mass="9015">MLLELADAFERNAEALIELLALENGKSEVDARHLKRFGLELGGKTPMMVFADADLDAAIPVLVKALTVFAGQFCMTGSRLLVH</sequence>
<evidence type="ECO:0000256" key="1">
    <source>
        <dbReference type="ARBA" id="ARBA00023002"/>
    </source>
</evidence>
<dbReference type="Gene3D" id="3.40.605.10">
    <property type="entry name" value="Aldehyde Dehydrogenase, Chain A, domain 1"/>
    <property type="match status" value="1"/>
</dbReference>
<dbReference type="EMBL" id="CP011117">
    <property type="protein sequence ID" value="AKA80875.1"/>
    <property type="molecule type" value="Genomic_DNA"/>
</dbReference>
<proteinExistence type="predicted"/>
<dbReference type="Pfam" id="PF00171">
    <property type="entry name" value="Aldedh"/>
    <property type="match status" value="1"/>
</dbReference>
<protein>
    <submittedName>
        <fullName evidence="3">Aldehyde dehydrogenase</fullName>
    </submittedName>
</protein>
<evidence type="ECO:0000259" key="2">
    <source>
        <dbReference type="Pfam" id="PF00171"/>
    </source>
</evidence>
<dbReference type="SUPFAM" id="SSF53720">
    <property type="entry name" value="ALDH-like"/>
    <property type="match status" value="1"/>
</dbReference>
<feature type="domain" description="Aldehyde dehydrogenase" evidence="2">
    <location>
        <begin position="31"/>
        <end position="83"/>
    </location>
</feature>
<dbReference type="AlphaFoldDB" id="A0AAU8TQ12"/>
<dbReference type="Proteomes" id="UP000033099">
    <property type="component" value="Chromosome"/>
</dbReference>
<dbReference type="InterPro" id="IPR016162">
    <property type="entry name" value="Ald_DH_N"/>
</dbReference>
<keyword evidence="1" id="KW-0560">Oxidoreductase</keyword>
<dbReference type="KEGG" id="pfb:VO64_0329"/>
<evidence type="ECO:0000313" key="4">
    <source>
        <dbReference type="Proteomes" id="UP000033099"/>
    </source>
</evidence>
<organism evidence="3 4">
    <name type="scientific">Pseudomonas synxantha</name>
    <dbReference type="NCBI Taxonomy" id="47883"/>
    <lineage>
        <taxon>Bacteria</taxon>
        <taxon>Pseudomonadati</taxon>
        <taxon>Pseudomonadota</taxon>
        <taxon>Gammaproteobacteria</taxon>
        <taxon>Pseudomonadales</taxon>
        <taxon>Pseudomonadaceae</taxon>
        <taxon>Pseudomonas</taxon>
    </lineage>
</organism>
<dbReference type="InterPro" id="IPR016163">
    <property type="entry name" value="Ald_DH_C"/>
</dbReference>
<dbReference type="Gene3D" id="3.40.309.10">
    <property type="entry name" value="Aldehyde Dehydrogenase, Chain A, domain 2"/>
    <property type="match status" value="1"/>
</dbReference>
<reference evidence="3 4" key="1">
    <citation type="journal article" date="2015" name="Genome Announc.">
        <title>Complete Genome Sequence of Biocontrol Strain Pseudomonas fluorescens LBUM223.</title>
        <authorList>
            <person name="Roquigny R."/>
            <person name="Arseneault T."/>
            <person name="Gadkar V.J."/>
            <person name="Novinscak A."/>
            <person name="Joly D.L."/>
            <person name="Filion M."/>
        </authorList>
    </citation>
    <scope>NUCLEOTIDE SEQUENCE [LARGE SCALE GENOMIC DNA]</scope>
    <source>
        <strain evidence="3 4">LBUM223</strain>
    </source>
</reference>
<name>A0AAU8TQ12_9PSED</name>
<dbReference type="InterPro" id="IPR016161">
    <property type="entry name" value="Ald_DH/histidinol_DH"/>
</dbReference>
<gene>
    <name evidence="3" type="ORF">VO64_0329</name>
</gene>